<gene>
    <name evidence="2" type="ORF">CRG98_031324</name>
</gene>
<feature type="region of interest" description="Disordered" evidence="1">
    <location>
        <begin position="120"/>
        <end position="140"/>
    </location>
</feature>
<comment type="caution">
    <text evidence="2">The sequence shown here is derived from an EMBL/GenBank/DDBJ whole genome shotgun (WGS) entry which is preliminary data.</text>
</comment>
<evidence type="ECO:0000313" key="2">
    <source>
        <dbReference type="EMBL" id="PKI48294.1"/>
    </source>
</evidence>
<dbReference type="EMBL" id="PGOL01002415">
    <property type="protein sequence ID" value="PKI48294.1"/>
    <property type="molecule type" value="Genomic_DNA"/>
</dbReference>
<organism evidence="2 3">
    <name type="scientific">Punica granatum</name>
    <name type="common">Pomegranate</name>
    <dbReference type="NCBI Taxonomy" id="22663"/>
    <lineage>
        <taxon>Eukaryota</taxon>
        <taxon>Viridiplantae</taxon>
        <taxon>Streptophyta</taxon>
        <taxon>Embryophyta</taxon>
        <taxon>Tracheophyta</taxon>
        <taxon>Spermatophyta</taxon>
        <taxon>Magnoliopsida</taxon>
        <taxon>eudicotyledons</taxon>
        <taxon>Gunneridae</taxon>
        <taxon>Pentapetalae</taxon>
        <taxon>rosids</taxon>
        <taxon>malvids</taxon>
        <taxon>Myrtales</taxon>
        <taxon>Lythraceae</taxon>
        <taxon>Punica</taxon>
    </lineage>
</organism>
<accession>A0A2I0IWD6</accession>
<proteinExistence type="predicted"/>
<keyword evidence="3" id="KW-1185">Reference proteome</keyword>
<protein>
    <submittedName>
        <fullName evidence="2">Uncharacterized protein</fullName>
    </submittedName>
</protein>
<evidence type="ECO:0000256" key="1">
    <source>
        <dbReference type="SAM" id="MobiDB-lite"/>
    </source>
</evidence>
<evidence type="ECO:0000313" key="3">
    <source>
        <dbReference type="Proteomes" id="UP000233551"/>
    </source>
</evidence>
<dbReference type="Proteomes" id="UP000233551">
    <property type="component" value="Unassembled WGS sequence"/>
</dbReference>
<dbReference type="AlphaFoldDB" id="A0A2I0IWD6"/>
<sequence>MLPRLAALRCPDFNGVPLVSHAGSTTYFPARVMRQFGSLQTVLEDTARARFKHTWWEDQTFVDRQRNIERVLDAWRTVVIELPYFPKHPTLEEQDFQATKEYVLRFYWWVRHHTKISPTLHEPKIADQPEQPSPRTRPSK</sequence>
<reference evidence="2 3" key="1">
    <citation type="submission" date="2017-11" db="EMBL/GenBank/DDBJ databases">
        <title>De-novo sequencing of pomegranate (Punica granatum L.) genome.</title>
        <authorList>
            <person name="Akparov Z."/>
            <person name="Amiraslanov A."/>
            <person name="Hajiyeva S."/>
            <person name="Abbasov M."/>
            <person name="Kaur K."/>
            <person name="Hamwieh A."/>
            <person name="Solovyev V."/>
            <person name="Salamov A."/>
            <person name="Braich B."/>
            <person name="Kosarev P."/>
            <person name="Mahmoud A."/>
            <person name="Hajiyev E."/>
            <person name="Babayeva S."/>
            <person name="Izzatullayeva V."/>
            <person name="Mammadov A."/>
            <person name="Mammadov A."/>
            <person name="Sharifova S."/>
            <person name="Ojaghi J."/>
            <person name="Eynullazada K."/>
            <person name="Bayramov B."/>
            <person name="Abdulazimova A."/>
            <person name="Shahmuradov I."/>
        </authorList>
    </citation>
    <scope>NUCLEOTIDE SEQUENCE [LARGE SCALE GENOMIC DNA]</scope>
    <source>
        <strain evidence="3">cv. AG2017</strain>
        <tissue evidence="2">Leaf</tissue>
    </source>
</reference>
<name>A0A2I0IWD6_PUNGR</name>